<evidence type="ECO:0000259" key="1">
    <source>
        <dbReference type="Pfam" id="PF13304"/>
    </source>
</evidence>
<dbReference type="RefSeq" id="WP_104985964.1">
    <property type="nucleotide sequence ID" value="NZ_CP012673.1"/>
</dbReference>
<dbReference type="Pfam" id="PF13304">
    <property type="entry name" value="AAA_21"/>
    <property type="match status" value="1"/>
</dbReference>
<dbReference type="Gene3D" id="3.40.50.300">
    <property type="entry name" value="P-loop containing nucleotide triphosphate hydrolases"/>
    <property type="match status" value="1"/>
</dbReference>
<evidence type="ECO:0000313" key="3">
    <source>
        <dbReference type="Proteomes" id="UP000238348"/>
    </source>
</evidence>
<gene>
    <name evidence="2" type="ORF">SOCE26_095760</name>
</gene>
<dbReference type="AlphaFoldDB" id="A0A2L0F9C2"/>
<protein>
    <recommendedName>
        <fullName evidence="1">ATPase AAA-type core domain-containing protein</fullName>
    </recommendedName>
</protein>
<dbReference type="InterPro" id="IPR003959">
    <property type="entry name" value="ATPase_AAA_core"/>
</dbReference>
<organism evidence="2 3">
    <name type="scientific">Sorangium cellulosum</name>
    <name type="common">Polyangium cellulosum</name>
    <dbReference type="NCBI Taxonomy" id="56"/>
    <lineage>
        <taxon>Bacteria</taxon>
        <taxon>Pseudomonadati</taxon>
        <taxon>Myxococcota</taxon>
        <taxon>Polyangia</taxon>
        <taxon>Polyangiales</taxon>
        <taxon>Polyangiaceae</taxon>
        <taxon>Sorangium</taxon>
    </lineage>
</organism>
<sequence>MRILTFELQGAQHGWTLEPMALDPFNLLVGVSGAGKTRIVRAIEQVCAVALGDKEAGEHIEAIRGASFAIGFEHEGLTYRWEAELEPRVGIGSEDQGALHAAEPPLVRSERIHQGERTLVERTPERFLLNAQTIPKLDRAKSAIAVLKEDPVMLPLYVAFSRCIYRALETLPSHGVQLTSSFEHQKQRYASAADLGADFSLPLHHKAELLQAVFPGTFTGIEEAFLDAFPTVERLAVRRYYALGPDLMEGKVYSIALAVKESGVDEWVYFADMSSGMQRYLSFLVHLSFAPRGTVVLIDELESSLGVNCLPAVTRFLLSRAPDLQLILTSHHPYIIEQIPPSHWKIVTRKGSRVRVLDAGKIPAMAEERSHLDRFTRLINLPEYEHGVQG</sequence>
<dbReference type="GO" id="GO:0016887">
    <property type="term" value="F:ATP hydrolysis activity"/>
    <property type="evidence" value="ECO:0007669"/>
    <property type="project" value="InterPro"/>
</dbReference>
<dbReference type="OrthoDB" id="994504at2"/>
<reference evidence="2 3" key="1">
    <citation type="submission" date="2015-09" db="EMBL/GenBank/DDBJ databases">
        <title>Sorangium comparison.</title>
        <authorList>
            <person name="Zaburannyi N."/>
            <person name="Bunk B."/>
            <person name="Overmann J."/>
            <person name="Mueller R."/>
        </authorList>
    </citation>
    <scope>NUCLEOTIDE SEQUENCE [LARGE SCALE GENOMIC DNA]</scope>
    <source>
        <strain evidence="2 3">So ce26</strain>
    </source>
</reference>
<dbReference type="InterPro" id="IPR027417">
    <property type="entry name" value="P-loop_NTPase"/>
</dbReference>
<proteinExistence type="predicted"/>
<dbReference type="SUPFAM" id="SSF52540">
    <property type="entry name" value="P-loop containing nucleoside triphosphate hydrolases"/>
    <property type="match status" value="1"/>
</dbReference>
<name>A0A2L0F9C2_SORCE</name>
<dbReference type="GO" id="GO:0005524">
    <property type="term" value="F:ATP binding"/>
    <property type="evidence" value="ECO:0007669"/>
    <property type="project" value="InterPro"/>
</dbReference>
<dbReference type="EMBL" id="CP012673">
    <property type="protein sequence ID" value="AUX48049.1"/>
    <property type="molecule type" value="Genomic_DNA"/>
</dbReference>
<feature type="domain" description="ATPase AAA-type core" evidence="1">
    <location>
        <begin position="261"/>
        <end position="337"/>
    </location>
</feature>
<evidence type="ECO:0000313" key="2">
    <source>
        <dbReference type="EMBL" id="AUX48049.1"/>
    </source>
</evidence>
<dbReference type="Proteomes" id="UP000238348">
    <property type="component" value="Chromosome"/>
</dbReference>
<accession>A0A2L0F9C2</accession>